<protein>
    <submittedName>
        <fullName evidence="1">Uncharacterized protein</fullName>
    </submittedName>
</protein>
<dbReference type="Proteomes" id="UP000310108">
    <property type="component" value="Unassembled WGS sequence"/>
</dbReference>
<organism evidence="1 2">
    <name type="scientific">Colletotrichum tanaceti</name>
    <dbReference type="NCBI Taxonomy" id="1306861"/>
    <lineage>
        <taxon>Eukaryota</taxon>
        <taxon>Fungi</taxon>
        <taxon>Dikarya</taxon>
        <taxon>Ascomycota</taxon>
        <taxon>Pezizomycotina</taxon>
        <taxon>Sordariomycetes</taxon>
        <taxon>Hypocreomycetidae</taxon>
        <taxon>Glomerellales</taxon>
        <taxon>Glomerellaceae</taxon>
        <taxon>Colletotrichum</taxon>
        <taxon>Colletotrichum destructivum species complex</taxon>
    </lineage>
</organism>
<evidence type="ECO:0000313" key="1">
    <source>
        <dbReference type="EMBL" id="TKW50123.1"/>
    </source>
</evidence>
<name>A0A4U6X582_9PEZI</name>
<sequence length="319" mass="36605">MTNPHLDVLTQPFPETDRRLDYIKTEIVARTYDGWSTVGFDSKIGESFLEVKSYLVGTSPGLVSAYWLGWLVQFHVWDKAMRDVPFHDRKPFPWAKFVPSREPRNQGDESTEIITCRELPRPLKANQPFPPDYNIPASPMTALFTRNNKPGLLSNARRREVWRAAFPSDNCRVRPFEIRVPNIYHPLEFSYDLDEANRLMGPTAKAELLDFEDSQGRRILVLAFGFTTGPRGPDTTVHLREIATAYKIAVGWARDTALSGVYRPLYKSFRRFKATKALLETQLLNMLSEPSDDSDYTRELSLYQAPVERLDEELGPMSL</sequence>
<comment type="caution">
    <text evidence="1">The sequence shown here is derived from an EMBL/GenBank/DDBJ whole genome shotgun (WGS) entry which is preliminary data.</text>
</comment>
<dbReference type="AlphaFoldDB" id="A0A4U6X582"/>
<reference evidence="1 2" key="1">
    <citation type="journal article" date="2019" name="PLoS ONE">
        <title>Comparative genome analysis indicates high evolutionary potential of pathogenicity genes in Colletotrichum tanaceti.</title>
        <authorList>
            <person name="Lelwala R.V."/>
            <person name="Korhonen P.K."/>
            <person name="Young N.D."/>
            <person name="Scott J.B."/>
            <person name="Ades P.A."/>
            <person name="Gasser R.B."/>
            <person name="Taylor P.W.J."/>
        </authorList>
    </citation>
    <scope>NUCLEOTIDE SEQUENCE [LARGE SCALE GENOMIC DNA]</scope>
    <source>
        <strain evidence="1">BRIP57314</strain>
    </source>
</reference>
<dbReference type="EMBL" id="PJEX01000436">
    <property type="protein sequence ID" value="TKW50123.1"/>
    <property type="molecule type" value="Genomic_DNA"/>
</dbReference>
<gene>
    <name evidence="1" type="ORF">CTA1_1220</name>
</gene>
<keyword evidence="2" id="KW-1185">Reference proteome</keyword>
<accession>A0A4U6X582</accession>
<proteinExistence type="predicted"/>
<dbReference type="OrthoDB" id="4826334at2759"/>
<evidence type="ECO:0000313" key="2">
    <source>
        <dbReference type="Proteomes" id="UP000310108"/>
    </source>
</evidence>